<sequence>MTLSLDHVVIRVRDLEQTIADYSELGFTVQRGGTHADGETHNALIGFEDGSYFELIAFLRNAPEHRWWDEGNRAGDGLVDFALLPESVQAVVDGARQRGLSYEGPIDGGRVRPDGERLVWQLGKPATPDLPFLCGDITPRHLRVAEGEVRNHPNGARGISALKIAVRDLDTSIGRYRALLGEPLQIQRSAFPDHGVSFASFSIGATTLTLLTPSGGANGAALAAQVENRLALRGEGVFGIVLHGAGSAAPRLLPLDLTHGVDLELLSASDALA</sequence>
<gene>
    <name evidence="2" type="ORF">SAMN05444168_1846</name>
</gene>
<dbReference type="RefSeq" id="WP_074263975.1">
    <property type="nucleotide sequence ID" value="NZ_FSRM01000001.1"/>
</dbReference>
<dbReference type="Pfam" id="PF13468">
    <property type="entry name" value="Glyoxalase_3"/>
    <property type="match status" value="1"/>
</dbReference>
<dbReference type="SUPFAM" id="SSF54593">
    <property type="entry name" value="Glyoxalase/Bleomycin resistance protein/Dihydroxybiphenyl dioxygenase"/>
    <property type="match status" value="2"/>
</dbReference>
<feature type="domain" description="VOC" evidence="1">
    <location>
        <begin position="4"/>
        <end position="135"/>
    </location>
</feature>
<dbReference type="InterPro" id="IPR037523">
    <property type="entry name" value="VOC_core"/>
</dbReference>
<dbReference type="InterPro" id="IPR025870">
    <property type="entry name" value="Glyoxalase-like_dom"/>
</dbReference>
<dbReference type="PANTHER" id="PTHR40265">
    <property type="entry name" value="BLL2707 PROTEIN"/>
    <property type="match status" value="1"/>
</dbReference>
<protein>
    <submittedName>
        <fullName evidence="2">Glyoxalase-like domain-containing protein</fullName>
    </submittedName>
</protein>
<proteinExistence type="predicted"/>
<accession>A0A1N6FT75</accession>
<evidence type="ECO:0000313" key="2">
    <source>
        <dbReference type="EMBL" id="SIN98464.1"/>
    </source>
</evidence>
<dbReference type="Proteomes" id="UP000184693">
    <property type="component" value="Unassembled WGS sequence"/>
</dbReference>
<evidence type="ECO:0000259" key="1">
    <source>
        <dbReference type="PROSITE" id="PS51819"/>
    </source>
</evidence>
<name>A0A1N6FT75_9BURK</name>
<dbReference type="Gene3D" id="3.10.180.10">
    <property type="entry name" value="2,3-Dihydroxybiphenyl 1,2-Dioxygenase, domain 1"/>
    <property type="match status" value="2"/>
</dbReference>
<reference evidence="2 3" key="1">
    <citation type="submission" date="2016-11" db="EMBL/GenBank/DDBJ databases">
        <authorList>
            <person name="Jaros S."/>
            <person name="Januszkiewicz K."/>
            <person name="Wedrychowicz H."/>
        </authorList>
    </citation>
    <scope>NUCLEOTIDE SEQUENCE [LARGE SCALE GENOMIC DNA]</scope>
    <source>
        <strain evidence="2 3">GAS86</strain>
    </source>
</reference>
<dbReference type="EMBL" id="FSRM01000001">
    <property type="protein sequence ID" value="SIN98464.1"/>
    <property type="molecule type" value="Genomic_DNA"/>
</dbReference>
<evidence type="ECO:0000313" key="3">
    <source>
        <dbReference type="Proteomes" id="UP000184693"/>
    </source>
</evidence>
<dbReference type="PANTHER" id="PTHR40265:SF1">
    <property type="entry name" value="GLYOXALASE-LIKE DOMAIN-CONTAINING PROTEIN"/>
    <property type="match status" value="1"/>
</dbReference>
<dbReference type="AlphaFoldDB" id="A0A1N6FT75"/>
<dbReference type="InterPro" id="IPR029068">
    <property type="entry name" value="Glyas_Bleomycin-R_OHBP_Dase"/>
</dbReference>
<dbReference type="PROSITE" id="PS51819">
    <property type="entry name" value="VOC"/>
    <property type="match status" value="1"/>
</dbReference>
<dbReference type="OrthoDB" id="9111355at2"/>
<organism evidence="2 3">
    <name type="scientific">Paraburkholderia phenazinium</name>
    <dbReference type="NCBI Taxonomy" id="60549"/>
    <lineage>
        <taxon>Bacteria</taxon>
        <taxon>Pseudomonadati</taxon>
        <taxon>Pseudomonadota</taxon>
        <taxon>Betaproteobacteria</taxon>
        <taxon>Burkholderiales</taxon>
        <taxon>Burkholderiaceae</taxon>
        <taxon>Paraburkholderia</taxon>
    </lineage>
</organism>